<evidence type="ECO:0008006" key="3">
    <source>
        <dbReference type="Google" id="ProtNLM"/>
    </source>
</evidence>
<protein>
    <recommendedName>
        <fullName evidence="3">Photosynthesis system II assembly factor Ycf48/Hcf136-like domain-containing protein</fullName>
    </recommendedName>
</protein>
<accession>A0A956SHN6</accession>
<evidence type="ECO:0000313" key="2">
    <source>
        <dbReference type="Proteomes" id="UP000739538"/>
    </source>
</evidence>
<name>A0A956SHN6_UNCEI</name>
<dbReference type="EMBL" id="JAGQHS010000519">
    <property type="protein sequence ID" value="MCA9759814.1"/>
    <property type="molecule type" value="Genomic_DNA"/>
</dbReference>
<comment type="caution">
    <text evidence="1">The sequence shown here is derived from an EMBL/GenBank/DDBJ whole genome shotgun (WGS) entry which is preliminary data.</text>
</comment>
<proteinExistence type="predicted"/>
<dbReference type="AlphaFoldDB" id="A0A956SHN6"/>
<feature type="non-terminal residue" evidence="1">
    <location>
        <position position="324"/>
    </location>
</feature>
<feature type="non-terminal residue" evidence="1">
    <location>
        <position position="1"/>
    </location>
</feature>
<dbReference type="Proteomes" id="UP000739538">
    <property type="component" value="Unassembled WGS sequence"/>
</dbReference>
<reference evidence="1" key="1">
    <citation type="submission" date="2020-04" db="EMBL/GenBank/DDBJ databases">
        <authorList>
            <person name="Zhang T."/>
        </authorList>
    </citation>
    <scope>NUCLEOTIDE SEQUENCE</scope>
    <source>
        <strain evidence="1">HKST-UBA02</strain>
    </source>
</reference>
<organism evidence="1 2">
    <name type="scientific">Eiseniibacteriota bacterium</name>
    <dbReference type="NCBI Taxonomy" id="2212470"/>
    <lineage>
        <taxon>Bacteria</taxon>
        <taxon>Candidatus Eiseniibacteriota</taxon>
    </lineage>
</organism>
<gene>
    <name evidence="1" type="ORF">KDA27_28715</name>
</gene>
<evidence type="ECO:0000313" key="1">
    <source>
        <dbReference type="EMBL" id="MCA9759814.1"/>
    </source>
</evidence>
<reference evidence="1" key="2">
    <citation type="journal article" date="2021" name="Microbiome">
        <title>Successional dynamics and alternative stable states in a saline activated sludge microbial community over 9 years.</title>
        <authorList>
            <person name="Wang Y."/>
            <person name="Ye J."/>
            <person name="Ju F."/>
            <person name="Liu L."/>
            <person name="Boyd J.A."/>
            <person name="Deng Y."/>
            <person name="Parks D.H."/>
            <person name="Jiang X."/>
            <person name="Yin X."/>
            <person name="Woodcroft B.J."/>
            <person name="Tyson G.W."/>
            <person name="Hugenholtz P."/>
            <person name="Polz M.F."/>
            <person name="Zhang T."/>
        </authorList>
    </citation>
    <scope>NUCLEOTIDE SEQUENCE</scope>
    <source>
        <strain evidence="1">HKST-UBA02</strain>
    </source>
</reference>
<sequence length="324" mass="35080">HVVQSGGFKSRIYEWDGNAWELLLELPWWGAVISESTDGLVVLDRYGIGYRESEGWTREQVAPQVPYECVALNSRGEIAVGSSSGVVSIHDGSRWRDIPIDGAPSVFDIEYFDDSTLLVALEEGRLGWYEDGAWRFDDLGGPRHASLSSLWCDGEGGAFVANYEGVVFRYSGDTWVSEDASMIQQIWGWSTDSGPKLVGAGYDLGVRDNNGIWTTLDVHRDTAFEGVSGSGPNDAIAYGYGIAWTYGVDGWSITDPPLVSWHAVAGGLAGGAFGIEESSRIVYSRNGATETLLDSPDLILTGIDMRKTEFGPDVVAVGSPGIVY</sequence>